<name>A0ABP4UWX5_9ACTN</name>
<dbReference type="Gene3D" id="2.180.10.10">
    <property type="entry name" value="RHS repeat-associated core"/>
    <property type="match status" value="2"/>
</dbReference>
<feature type="signal peptide" evidence="3">
    <location>
        <begin position="1"/>
        <end position="38"/>
    </location>
</feature>
<feature type="region of interest" description="Disordered" evidence="2">
    <location>
        <begin position="981"/>
        <end position="1008"/>
    </location>
</feature>
<dbReference type="InterPro" id="IPR006530">
    <property type="entry name" value="YD"/>
</dbReference>
<evidence type="ECO:0000256" key="2">
    <source>
        <dbReference type="SAM" id="MobiDB-lite"/>
    </source>
</evidence>
<dbReference type="PANTHER" id="PTHR32305">
    <property type="match status" value="1"/>
</dbReference>
<evidence type="ECO:0000313" key="5">
    <source>
        <dbReference type="EMBL" id="GAA1713421.1"/>
    </source>
</evidence>
<reference evidence="6" key="1">
    <citation type="journal article" date="2019" name="Int. J. Syst. Evol. Microbiol.">
        <title>The Global Catalogue of Microorganisms (GCM) 10K type strain sequencing project: providing services to taxonomists for standard genome sequencing and annotation.</title>
        <authorList>
            <consortium name="The Broad Institute Genomics Platform"/>
            <consortium name="The Broad Institute Genome Sequencing Center for Infectious Disease"/>
            <person name="Wu L."/>
            <person name="Ma J."/>
        </authorList>
    </citation>
    <scope>NUCLEOTIDE SEQUENCE [LARGE SCALE GENOMIC DNA]</scope>
    <source>
        <strain evidence="6">JCM 14718</strain>
    </source>
</reference>
<feature type="region of interest" description="Disordered" evidence="2">
    <location>
        <begin position="813"/>
        <end position="838"/>
    </location>
</feature>
<feature type="region of interest" description="Disordered" evidence="2">
    <location>
        <begin position="1039"/>
        <end position="1115"/>
    </location>
</feature>
<dbReference type="PANTHER" id="PTHR32305:SF17">
    <property type="entry name" value="TRNA NUCLEASE WAPA"/>
    <property type="match status" value="1"/>
</dbReference>
<dbReference type="Proteomes" id="UP001500618">
    <property type="component" value="Unassembled WGS sequence"/>
</dbReference>
<dbReference type="InterPro" id="IPR050708">
    <property type="entry name" value="T6SS_VgrG/RHS"/>
</dbReference>
<accession>A0ABP4UWX5</accession>
<keyword evidence="3" id="KW-0732">Signal</keyword>
<feature type="compositionally biased region" description="Polar residues" evidence="2">
    <location>
        <begin position="825"/>
        <end position="835"/>
    </location>
</feature>
<dbReference type="InterPro" id="IPR056823">
    <property type="entry name" value="TEN-like_YD-shell"/>
</dbReference>
<dbReference type="Pfam" id="PF25023">
    <property type="entry name" value="TEN_YD-shell"/>
    <property type="match status" value="1"/>
</dbReference>
<feature type="region of interest" description="Disordered" evidence="2">
    <location>
        <begin position="884"/>
        <end position="913"/>
    </location>
</feature>
<sequence>MPAFPKTTHRRFYRLVQASVAALTAAALILPAPDAAVAGLLGSSRDQVAKPQHEKSVPITKTSVKPQPVDAGATLDVKKAPTVSWPAPATADATVAPAVQPAAKSANAVPQSTTAASQAGALPVWVSAPAKAATAATSAATASPPSRVRVESLGRKGNALWLRVGRSDGVKQDGQVHLQVSYQQFRNAFGGDWASRLRLVRLPDCAVAAQAAVDAGKKAPTTAGCVPQTLLTQNNGAGVLSADVAATADGATPATYAVQAAASGGSGDFTSTALSPSATWQVGGSSGDFNWSYPMGVPPSVGGPAPQFGLDYSSGEVDGRTSTTNNQPSWVGEGFELAPGGSIERRYASCSQDTGGNNGTKTTGDLCWKTDNATFTLNGKGGELIQDDKDQSWHLANDDGTKIQRATGAANGDNDGEYWIVTTKDGTKYYFGLNHLPGYDNPAIPAAQKRETKSAFTVPVFGNNAGEPCNKPAFADSSCSQAYKWNLDYVVDPHGNTMSFFYDTETNNYGRNDTATAVSSYVRGGNVAEIDYGQQDGQVYSQPAVARVLFTTEERCVPGSACTYSQPTTYPDTPLDQMCTSTTNCDLKFSPTFFTTKMLSKVTTQVWRGTAFGDVDSWTMRHSFRDPGDGTRAGLWLEAITNAGLVGGSIQTPEVNFDSVQMANRVVGTNNDNLPPMNWLRVHAVNYGTGGSLTVTYSDPDCSATDLPTPDSNTRRCYPMQWTPPTQTTERTDWFHKYVVTQVVETDRFSGTQPIVTQVQYPGPAAWRHDDEDGLVPIGQKTWAQWRGYNDVIVLKGSNPATQTKTESRYFRGMDGDLKSDGTHKSVSITDSTGGQVPDQAPLAGQMREQQTFNGTAMLDQTITDQWVSAPTATRVRPWATTSAFQTQQAGNHQTESLDTGGTRQSAATNTYDGNGVLTASNDLHDINNPNDDTCTRYEYASNATLGIAEKPTRQTVASVSCDKTPTQSQIVSDTKTFYDNATSSDTPPTKGDVTRTDRLSGFDSSGNPTYQTVNTAKYDALGRSVEVDDAFNNKTTTTFTPAGAGPLTKAVTTDPNGGVTTTELEPAWGKETGMTDQGGLRTEATYDPLGRTTDVWLPGRAGSSTPAGDPAAKAGKNIAGKAVTADDPSVPNMHYSYTLSDSAANVVTTQTLQTDGSVQTTYDLADGLLRKRQTKEPAPGGGQTLTDVYYDDRGLEVKDNGPYYNSEPPTDVLVVPDDKSVPTQKTLQYDQAGRPTVESFVSLGKTQWSTTHTYAGDRESVTPQQGETPTTSISDVKGQLTEYREFKGSTTTGSYDKTAYTYTPTGQLASVTDPAGNVWSFKYDVRGRKIEDSDPDKGDTKYTYNDLDQMTSSTDANGSTVAYTYDSVGRKTGEYAGSTSGTKLAEWTYDTLEMGSPSSSTRWVNGNAYTSRITGYSPQGKPLGTEVTIPASEGKLAGTYATSSTYNPDGEVKTSTLPAVPEAGLPAETMSYGYDDNDLPTTVSSNLSTYVRDTSYTPYQEVSTIALGSTSGKEVDLLYDYETGTRRLSHATTLTESTTASDVHYSYDQSGNITKIADTPSQTPQANDTQCFNYDNQRRLTSAWTPSSGDCSAAPSASTLGGPAPYWEGWSYDVSGNRKTETNTWATGSTTATYSYPAVGQAQPHGVNQVTTTGTGMPAGGKVDNYSYDATGNQIQRVLGGAQEKYTWDADGNLTRVANADGRNTDFVYDADGNRLLRRDTSGTTLYLGDTEILLKTDGTTLSGTRYYRHGQQVVAVRTDGKLDWLGADQHGTSLTAIDDTQDQNITRRWLDPFGNTRGAVATNWPGQRGFVGGTTDPTTGLTDLGARQYDPTLGRFISVDPQADFTNPQSLNGYAYANNNPVTFTDPSGTSWFSSIVSAVTTVTQVVVDRVVDTVKAAVQVVAPVINWVQNKVNQAIEAVKTFVQKTIEVVKQVVKTVKKIVKKAIKIAKRVVKEVAKVAKKVASATKDFIKTAARQAGALATKVAGSIARAATDAAQWTWNHRNEILHKAANIGAGILAGVAATAICGPAALLCAMAVGAIAGGIGSAVLNTAAAEATGEKVDADKVAGWGLSGMISGAQSGLMSAAGSSFGSSAWKYAKAPFARGSTAKEAFGAATKAIGEGWKKMADISNYKWIAPKEIDSFLK</sequence>
<dbReference type="InterPro" id="IPR022385">
    <property type="entry name" value="Rhs_assc_core"/>
</dbReference>
<feature type="compositionally biased region" description="Polar residues" evidence="2">
    <location>
        <begin position="1051"/>
        <end position="1064"/>
    </location>
</feature>
<evidence type="ECO:0000259" key="4">
    <source>
        <dbReference type="Pfam" id="PF25023"/>
    </source>
</evidence>
<feature type="compositionally biased region" description="Low complexity" evidence="2">
    <location>
        <begin position="1039"/>
        <end position="1049"/>
    </location>
</feature>
<comment type="caution">
    <text evidence="5">The sequence shown here is derived from an EMBL/GenBank/DDBJ whole genome shotgun (WGS) entry which is preliminary data.</text>
</comment>
<proteinExistence type="predicted"/>
<dbReference type="Pfam" id="PF05593">
    <property type="entry name" value="RHS_repeat"/>
    <property type="match status" value="2"/>
</dbReference>
<evidence type="ECO:0000313" key="6">
    <source>
        <dbReference type="Proteomes" id="UP001500618"/>
    </source>
</evidence>
<feature type="compositionally biased region" description="Basic and acidic residues" evidence="2">
    <location>
        <begin position="813"/>
        <end position="824"/>
    </location>
</feature>
<gene>
    <name evidence="5" type="ORF">GCM10009765_73170</name>
</gene>
<keyword evidence="1" id="KW-0677">Repeat</keyword>
<evidence type="ECO:0000256" key="1">
    <source>
        <dbReference type="ARBA" id="ARBA00022737"/>
    </source>
</evidence>
<dbReference type="NCBIfam" id="TIGR01643">
    <property type="entry name" value="YD_repeat_2x"/>
    <property type="match status" value="3"/>
</dbReference>
<dbReference type="InterPro" id="IPR031325">
    <property type="entry name" value="RHS_repeat"/>
</dbReference>
<protein>
    <submittedName>
        <fullName evidence="5">RHS repeat-associated core domain-containing protein</fullName>
    </submittedName>
</protein>
<feature type="chain" id="PRO_5046533803" evidence="3">
    <location>
        <begin position="39"/>
        <end position="2149"/>
    </location>
</feature>
<keyword evidence="6" id="KW-1185">Reference proteome</keyword>
<feature type="domain" description="Teneurin-like YD-shell" evidence="4">
    <location>
        <begin position="1658"/>
        <end position="1864"/>
    </location>
</feature>
<dbReference type="EMBL" id="BAAANY010000038">
    <property type="protein sequence ID" value="GAA1713421.1"/>
    <property type="molecule type" value="Genomic_DNA"/>
</dbReference>
<dbReference type="NCBIfam" id="TIGR03696">
    <property type="entry name" value="Rhs_assc_core"/>
    <property type="match status" value="1"/>
</dbReference>
<evidence type="ECO:0000256" key="3">
    <source>
        <dbReference type="SAM" id="SignalP"/>
    </source>
</evidence>
<organism evidence="5 6">
    <name type="scientific">Fodinicola feengrottensis</name>
    <dbReference type="NCBI Taxonomy" id="435914"/>
    <lineage>
        <taxon>Bacteria</taxon>
        <taxon>Bacillati</taxon>
        <taxon>Actinomycetota</taxon>
        <taxon>Actinomycetes</taxon>
        <taxon>Mycobacteriales</taxon>
        <taxon>Fodinicola</taxon>
    </lineage>
</organism>